<organism evidence="5 6">
    <name type="scientific">Paenibacillus chartarius</name>
    <dbReference type="NCBI Taxonomy" id="747481"/>
    <lineage>
        <taxon>Bacteria</taxon>
        <taxon>Bacillati</taxon>
        <taxon>Bacillota</taxon>
        <taxon>Bacilli</taxon>
        <taxon>Bacillales</taxon>
        <taxon>Paenibacillaceae</taxon>
        <taxon>Paenibacillus</taxon>
    </lineage>
</organism>
<keyword evidence="6" id="KW-1185">Reference proteome</keyword>
<dbReference type="InterPro" id="IPR015797">
    <property type="entry name" value="NUDIX_hydrolase-like_dom_sf"/>
</dbReference>
<dbReference type="Pfam" id="PF00293">
    <property type="entry name" value="NUDIX"/>
    <property type="match status" value="1"/>
</dbReference>
<dbReference type="GO" id="GO:0016787">
    <property type="term" value="F:hydrolase activity"/>
    <property type="evidence" value="ECO:0007669"/>
    <property type="project" value="UniProtKB-KW"/>
</dbReference>
<gene>
    <name evidence="5" type="primary">nudK</name>
    <name evidence="5" type="ORF">ACFFK0_06250</name>
</gene>
<dbReference type="PROSITE" id="PS51462">
    <property type="entry name" value="NUDIX"/>
    <property type="match status" value="1"/>
</dbReference>
<reference evidence="5 6" key="1">
    <citation type="submission" date="2024-09" db="EMBL/GenBank/DDBJ databases">
        <authorList>
            <person name="Sun Q."/>
            <person name="Mori K."/>
        </authorList>
    </citation>
    <scope>NUCLEOTIDE SEQUENCE [LARGE SCALE GENOMIC DNA]</scope>
    <source>
        <strain evidence="5 6">CCM 7759</strain>
    </source>
</reference>
<dbReference type="InterPro" id="IPR000086">
    <property type="entry name" value="NUDIX_hydrolase_dom"/>
</dbReference>
<comment type="caution">
    <text evidence="5">The sequence shown here is derived from an EMBL/GenBank/DDBJ whole genome shotgun (WGS) entry which is preliminary data.</text>
</comment>
<evidence type="ECO:0000313" key="5">
    <source>
        <dbReference type="EMBL" id="MFC0212057.1"/>
    </source>
</evidence>
<keyword evidence="3 5" id="KW-0378">Hydrolase</keyword>
<dbReference type="NCBIfam" id="TIGR00052">
    <property type="entry name" value="nudix-type nucleoside diphosphatase, YffH/AdpP family"/>
    <property type="match status" value="1"/>
</dbReference>
<dbReference type="NCBIfam" id="NF011585">
    <property type="entry name" value="PRK15009.1"/>
    <property type="match status" value="1"/>
</dbReference>
<dbReference type="SUPFAM" id="SSF55811">
    <property type="entry name" value="Nudix"/>
    <property type="match status" value="1"/>
</dbReference>
<evidence type="ECO:0000259" key="4">
    <source>
        <dbReference type="PROSITE" id="PS51462"/>
    </source>
</evidence>
<dbReference type="PANTHER" id="PTHR11839:SF18">
    <property type="entry name" value="NUDIX HYDROLASE DOMAIN-CONTAINING PROTEIN"/>
    <property type="match status" value="1"/>
</dbReference>
<dbReference type="EMBL" id="JBHLWN010000025">
    <property type="protein sequence ID" value="MFC0212057.1"/>
    <property type="molecule type" value="Genomic_DNA"/>
</dbReference>
<protein>
    <submittedName>
        <fullName evidence="5">GDP-mannose pyrophosphatase NudK</fullName>
        <ecNumber evidence="5">3.6.1.-</ecNumber>
    </submittedName>
</protein>
<dbReference type="Gene3D" id="3.90.79.10">
    <property type="entry name" value="Nucleoside Triphosphate Pyrophosphohydrolase"/>
    <property type="match status" value="1"/>
</dbReference>
<comment type="cofactor">
    <cofactor evidence="1">
        <name>Mg(2+)</name>
        <dbReference type="ChEBI" id="CHEBI:18420"/>
    </cofactor>
</comment>
<dbReference type="EC" id="3.6.1.-" evidence="5"/>
<evidence type="ECO:0000313" key="6">
    <source>
        <dbReference type="Proteomes" id="UP001589776"/>
    </source>
</evidence>
<name>A0ABV6DHH9_9BACL</name>
<accession>A0ABV6DHH9</accession>
<evidence type="ECO:0000256" key="1">
    <source>
        <dbReference type="ARBA" id="ARBA00001946"/>
    </source>
</evidence>
<dbReference type="CDD" id="cd24157">
    <property type="entry name" value="NUDIX_GDPMK"/>
    <property type="match status" value="1"/>
</dbReference>
<proteinExistence type="predicted"/>
<sequence>MNKVRSRHQPTINIVEEKLLSDNWYILKKITFEYIGRNGEAQIQSREVYDRGNGAAILLYNRQKQTVVLTRQFRIPTYKNGNDTGMLIEVCAGLLDRDDPDTCIMREAEEETGYRLRELAKMGEAYMSPGSVTEVVHLYTAEYDEGMLVGTGGGLEEENENIEVLELPFVEALDMVRTGEIRDGKTIMLLQYAQIHGLLVDHAKPMHILVAGPYRSGTGDDPEFIEHNVRFMNEIALQVYQTGHMPVLGEWYALPLIATAGSREIGDDVFNAIFHPSSIRLLDYCNAVLRVGGPSQGADEMVRIAAAKGKRIYHKLEELPKVKL</sequence>
<dbReference type="RefSeq" id="WP_377469124.1">
    <property type="nucleotide sequence ID" value="NZ_JBHLWN010000025.1"/>
</dbReference>
<dbReference type="InterPro" id="IPR004385">
    <property type="entry name" value="NDP_pyrophosphatase"/>
</dbReference>
<comment type="subunit">
    <text evidence="2">Homodimer.</text>
</comment>
<dbReference type="Proteomes" id="UP001589776">
    <property type="component" value="Unassembled WGS sequence"/>
</dbReference>
<evidence type="ECO:0000256" key="2">
    <source>
        <dbReference type="ARBA" id="ARBA00011738"/>
    </source>
</evidence>
<evidence type="ECO:0000256" key="3">
    <source>
        <dbReference type="ARBA" id="ARBA00022801"/>
    </source>
</evidence>
<feature type="domain" description="Nudix hydrolase" evidence="4">
    <location>
        <begin position="50"/>
        <end position="189"/>
    </location>
</feature>
<dbReference type="PANTHER" id="PTHR11839">
    <property type="entry name" value="UDP/ADP-SUGAR PYROPHOSPHATASE"/>
    <property type="match status" value="1"/>
</dbReference>